<comment type="caution">
    <text evidence="1">The sequence shown here is derived from an EMBL/GenBank/DDBJ whole genome shotgun (WGS) entry which is preliminary data.</text>
</comment>
<dbReference type="PANTHER" id="PTHR28055:SF1">
    <property type="entry name" value="ALTERED INHERITANCE OF MITOCHONDRIA PROTEIN 41, MITOCHONDRIAL"/>
    <property type="match status" value="1"/>
</dbReference>
<dbReference type="PANTHER" id="PTHR28055">
    <property type="entry name" value="ALTERED INHERITANCE OF MITOCHONDRIA PROTEIN 41, MITOCHONDRIAL"/>
    <property type="match status" value="1"/>
</dbReference>
<dbReference type="Pfam" id="PF09424">
    <property type="entry name" value="YqeY"/>
    <property type="match status" value="1"/>
</dbReference>
<dbReference type="OrthoDB" id="9788127at2"/>
<gene>
    <name evidence="1" type="ORF">ASB62_07125</name>
</gene>
<proteinExistence type="predicted"/>
<keyword evidence="2" id="KW-1185">Reference proteome</keyword>
<dbReference type="Gene3D" id="1.10.10.410">
    <property type="match status" value="1"/>
</dbReference>
<organism evidence="1 2">
    <name type="scientific">Chlorobium limicola</name>
    <dbReference type="NCBI Taxonomy" id="1092"/>
    <lineage>
        <taxon>Bacteria</taxon>
        <taxon>Pseudomonadati</taxon>
        <taxon>Chlorobiota</taxon>
        <taxon>Chlorobiia</taxon>
        <taxon>Chlorobiales</taxon>
        <taxon>Chlorobiaceae</taxon>
        <taxon>Chlorobium/Pelodictyon group</taxon>
        <taxon>Chlorobium</taxon>
    </lineage>
</organism>
<dbReference type="InterPro" id="IPR019004">
    <property type="entry name" value="YqeY/Aim41"/>
</dbReference>
<dbReference type="Proteomes" id="UP000053937">
    <property type="component" value="Unassembled WGS sequence"/>
</dbReference>
<reference evidence="1 2" key="1">
    <citation type="submission" date="2015-10" db="EMBL/GenBank/DDBJ databases">
        <title>Draft Genome Sequence of Chlorobium limicola strain Frasassi Growing under Artificial Lighting in the Frasassi Cave System.</title>
        <authorList>
            <person name="Mansor M."/>
            <person name="Macalady J."/>
        </authorList>
    </citation>
    <scope>NUCLEOTIDE SEQUENCE [LARGE SCALE GENOMIC DNA]</scope>
    <source>
        <strain evidence="1 2">Frasassi</strain>
    </source>
</reference>
<dbReference type="EMBL" id="LMBR01000177">
    <property type="protein sequence ID" value="KUL23983.1"/>
    <property type="molecule type" value="Genomic_DNA"/>
</dbReference>
<dbReference type="Gene3D" id="1.10.1510.10">
    <property type="entry name" value="Uncharacterised protein YqeY/AIM41 PF09424, N-terminal domain"/>
    <property type="match status" value="1"/>
</dbReference>
<dbReference type="InterPro" id="IPR042184">
    <property type="entry name" value="YqeY/Aim41_N"/>
</dbReference>
<keyword evidence="1" id="KW-0808">Transferase</keyword>
<dbReference type="GO" id="GO:0016884">
    <property type="term" value="F:carbon-nitrogen ligase activity, with glutamine as amido-N-donor"/>
    <property type="evidence" value="ECO:0007669"/>
    <property type="project" value="InterPro"/>
</dbReference>
<evidence type="ECO:0000313" key="1">
    <source>
        <dbReference type="EMBL" id="KUL23983.1"/>
    </source>
</evidence>
<dbReference type="GO" id="GO:0016740">
    <property type="term" value="F:transferase activity"/>
    <property type="evidence" value="ECO:0007669"/>
    <property type="project" value="UniProtKB-KW"/>
</dbReference>
<dbReference type="InterPro" id="IPR003789">
    <property type="entry name" value="Asn/Gln_tRNA_amidoTrase-B-like"/>
</dbReference>
<name>A0A101JBY8_CHLLI</name>
<dbReference type="RefSeq" id="WP_059139240.1">
    <property type="nucleotide sequence ID" value="NZ_LMBR01000177.1"/>
</dbReference>
<accession>A0A101JBY8</accession>
<sequence>MSLKDKIDADLKASLKSGKKDRLNAIRSIRAALLEKEVSIRVGGTGSLSEEQETEVLVSIAKKRRDAIEQFTAGNRPDLAETEQSELKVIEEYLPEPVSDEEIVATIREIIAKTGASSMKDMGRVMGEAMKALKGKADGGKVQQVVKSLLPA</sequence>
<dbReference type="InterPro" id="IPR023168">
    <property type="entry name" value="GatB_Yqey_C_2"/>
</dbReference>
<dbReference type="AlphaFoldDB" id="A0A101JBY8"/>
<evidence type="ECO:0000313" key="2">
    <source>
        <dbReference type="Proteomes" id="UP000053937"/>
    </source>
</evidence>
<dbReference type="SUPFAM" id="SSF89095">
    <property type="entry name" value="GatB/YqeY motif"/>
    <property type="match status" value="1"/>
</dbReference>
<protein>
    <submittedName>
        <fullName evidence="1">Glutamyl-tRNA amidotransferase</fullName>
    </submittedName>
</protein>